<dbReference type="InterPro" id="IPR027417">
    <property type="entry name" value="P-loop_NTPase"/>
</dbReference>
<keyword evidence="7" id="KW-0227">DNA damage</keyword>
<evidence type="ECO:0000313" key="24">
    <source>
        <dbReference type="Proteomes" id="UP001295444"/>
    </source>
</evidence>
<evidence type="ECO:0000256" key="10">
    <source>
        <dbReference type="ARBA" id="ARBA00022806"/>
    </source>
</evidence>
<dbReference type="GO" id="GO:0005634">
    <property type="term" value="C:nucleus"/>
    <property type="evidence" value="ECO:0007669"/>
    <property type="project" value="UniProtKB-SubCell"/>
</dbReference>
<feature type="domain" description="F-box" evidence="22">
    <location>
        <begin position="265"/>
        <end position="314"/>
    </location>
</feature>
<dbReference type="InterPro" id="IPR000212">
    <property type="entry name" value="DNA_helicase_UvrD/REP"/>
</dbReference>
<evidence type="ECO:0000256" key="14">
    <source>
        <dbReference type="ARBA" id="ARBA00023235"/>
    </source>
</evidence>
<dbReference type="CDD" id="cd22095">
    <property type="entry name" value="F-box_FBXO18"/>
    <property type="match status" value="1"/>
</dbReference>
<evidence type="ECO:0000256" key="9">
    <source>
        <dbReference type="ARBA" id="ARBA00022801"/>
    </source>
</evidence>
<dbReference type="SMART" id="SM00256">
    <property type="entry name" value="FBOX"/>
    <property type="match status" value="1"/>
</dbReference>
<proteinExistence type="inferred from homology"/>
<evidence type="ECO:0000313" key="23">
    <source>
        <dbReference type="EMBL" id="CAH2275524.1"/>
    </source>
</evidence>
<dbReference type="GO" id="GO:0005524">
    <property type="term" value="F:ATP binding"/>
    <property type="evidence" value="ECO:0007669"/>
    <property type="project" value="UniProtKB-KW"/>
</dbReference>
<keyword evidence="12" id="KW-0238">DNA-binding</keyword>
<evidence type="ECO:0000256" key="8">
    <source>
        <dbReference type="ARBA" id="ARBA00022786"/>
    </source>
</evidence>
<dbReference type="EMBL" id="OW240914">
    <property type="protein sequence ID" value="CAH2275524.1"/>
    <property type="molecule type" value="Genomic_DNA"/>
</dbReference>
<dbReference type="InterPro" id="IPR001810">
    <property type="entry name" value="F-box_dom"/>
</dbReference>
<dbReference type="GO" id="GO:0000724">
    <property type="term" value="P:double-strand break repair via homologous recombination"/>
    <property type="evidence" value="ECO:0007669"/>
    <property type="project" value="TreeGrafter"/>
</dbReference>
<evidence type="ECO:0000256" key="2">
    <source>
        <dbReference type="ARBA" id="ARBA00004286"/>
    </source>
</evidence>
<keyword evidence="24" id="KW-1185">Reference proteome</keyword>
<evidence type="ECO:0000256" key="19">
    <source>
        <dbReference type="ARBA" id="ARBA00071173"/>
    </source>
</evidence>
<evidence type="ECO:0000256" key="17">
    <source>
        <dbReference type="ARBA" id="ARBA00034808"/>
    </source>
</evidence>
<keyword evidence="10 23" id="KW-0347">Helicase</keyword>
<evidence type="ECO:0000256" key="21">
    <source>
        <dbReference type="ARBA" id="ARBA00079567"/>
    </source>
</evidence>
<evidence type="ECO:0000256" key="7">
    <source>
        <dbReference type="ARBA" id="ARBA00022763"/>
    </source>
</evidence>
<dbReference type="Pfam" id="PF00580">
    <property type="entry name" value="UvrD-helicase"/>
    <property type="match status" value="1"/>
</dbReference>
<dbReference type="GO" id="GO:0003677">
    <property type="term" value="F:DNA binding"/>
    <property type="evidence" value="ECO:0007669"/>
    <property type="project" value="UniProtKB-KW"/>
</dbReference>
<gene>
    <name evidence="23" type="ORF">PECUL_23A053879</name>
</gene>
<dbReference type="PANTHER" id="PTHR11070">
    <property type="entry name" value="UVRD / RECB / PCRA DNA HELICASE FAMILY MEMBER"/>
    <property type="match status" value="1"/>
</dbReference>
<dbReference type="Gene3D" id="1.20.1280.50">
    <property type="match status" value="1"/>
</dbReference>
<dbReference type="SUPFAM" id="SSF52540">
    <property type="entry name" value="P-loop containing nucleoside triphosphate hydrolases"/>
    <property type="match status" value="1"/>
</dbReference>
<comment type="subcellular location">
    <subcellularLocation>
        <location evidence="2">Chromosome</location>
    </subcellularLocation>
    <subcellularLocation>
        <location evidence="1">Nucleus</location>
    </subcellularLocation>
</comment>
<dbReference type="InterPro" id="IPR014017">
    <property type="entry name" value="DNA_helicase_UvrD-like_C"/>
</dbReference>
<name>A0AAD1W036_PELCU</name>
<dbReference type="InterPro" id="IPR014016">
    <property type="entry name" value="UvrD-like_ATP-bd"/>
</dbReference>
<comment type="similarity">
    <text evidence="4">Belongs to the helicase family. UvrD subfamily.</text>
</comment>
<dbReference type="PROSITE" id="PS50181">
    <property type="entry name" value="FBOX"/>
    <property type="match status" value="1"/>
</dbReference>
<keyword evidence="5" id="KW-0158">Chromosome</keyword>
<evidence type="ECO:0000256" key="5">
    <source>
        <dbReference type="ARBA" id="ARBA00022454"/>
    </source>
</evidence>
<evidence type="ECO:0000256" key="13">
    <source>
        <dbReference type="ARBA" id="ARBA00023204"/>
    </source>
</evidence>
<dbReference type="Gene3D" id="3.40.50.300">
    <property type="entry name" value="P-loop containing nucleotide triphosphate hydrolases"/>
    <property type="match status" value="2"/>
</dbReference>
<dbReference type="SUPFAM" id="SSF81383">
    <property type="entry name" value="F-box domain"/>
    <property type="match status" value="1"/>
</dbReference>
<dbReference type="AlphaFoldDB" id="A0AAD1W036"/>
<protein>
    <recommendedName>
        <fullName evidence="19">F-box DNA helicase 1</fullName>
        <ecNumber evidence="17">5.6.2.4</ecNumber>
    </recommendedName>
    <alternativeName>
        <fullName evidence="21">DNA 3'-5' helicase 1</fullName>
    </alternativeName>
    <alternativeName>
        <fullName evidence="20">F-box only protein 18</fullName>
    </alternativeName>
</protein>
<dbReference type="Proteomes" id="UP001295444">
    <property type="component" value="Chromosome 03"/>
</dbReference>
<dbReference type="PANTHER" id="PTHR11070:SF30">
    <property type="entry name" value="F-BOX DNA HELICASE 1"/>
    <property type="match status" value="1"/>
</dbReference>
<evidence type="ECO:0000256" key="6">
    <source>
        <dbReference type="ARBA" id="ARBA00022741"/>
    </source>
</evidence>
<accession>A0AAD1W036</accession>
<sequence length="1096" mass="124278">MRLGTQPEALATDTHALQHDCLEFLHYIDKNLPKRADCSRSDCYYFVERFAEWFTEYRRSCGAICPIGMNGKARVGAVNRRKHLTEFDCRELAQSREGTYALTQPFNHRGTSSYAYNGLYPRSNTERGKKKVRCKTGDCKVVKQDTSLPRQHSTSISPITFCAEDMDDSVSDDELMSTYMDEHPELFDKSDLPQSDPTSNRKRHFNLIGSHSSNAKIWHPDGGFAMPASSNFSEEDDDEMASLLDMHSDPCYGLLGTNDVEELPCELLNQFPDELLQCIFGFLPISDLYLNASLVCHKWNALIRDTLFIPWKKLYHQYVAQEPHAVNHIDILFKQHGIIAEDESCILKLVKYFSTLKGSQVTDHKAVMGCLKYHHLYTVAETCVFQRLPELKEISEAVTAWAALAVIVLLSSEVGDIQRLLRLVQHPSSKLRLVDVTETFYCLTTLLYAMRDHRILINTRIHYNIFSCLHLLENVNPVWNIPHFHGSSRNHRSFTLTHEQQQIINHDITPGQVMKIVAFAGTGKTSTLIEYAKKRPTLRFLYASFNNSIVKHAVCVFPANVTCKTFHSLAFAAIGKNYNAKKKLNSSKLTVYAVNEVLPEGQAGFVRAKLVAKTLGNFFASADDSIENEHVPIWCVNTTGNRDLVKPEDQTFAVRMAEEIWGKMKHLGETRAHAYKMTHDGYLKLWQLQQPCLSSYDAIFIDEAQDCTPSIMKVIHSQTCGKIFVGDPHQQIYKFRGAVNALSEVIHTHIYYLTQSFRFGAEIAYVGATILDVSKKVRRKLLLGVNKEGTIRGHSSNKVAILCRTNSCVFDEAVRVTEGESPSKIHIIGGSKNFGLKKIYDIWVLFHQAHSGSQRNLYISEKSIFMWKKRGGYSALKKYAISSEDKELEAKIAIVEKYKDRIPELVQRIHNCNTEDMLNADYIIGTVHKAKGLEFDTVSIADDFISIPAARHNLERLRLPLGVVEEEWNLLYVATTRAKKHLIITKNLENILTLAGEYFMTAELTSQVIKEGPVLCALDHCDNHLLSDSILSMKKLPLIYSDRTEDKGGYICHSCVLRRVGPVTSLMASLELVKSMNFKEENINLNRYAELLFAAI</sequence>
<dbReference type="CDD" id="cd18786">
    <property type="entry name" value="SF1_C"/>
    <property type="match status" value="1"/>
</dbReference>
<evidence type="ECO:0000256" key="4">
    <source>
        <dbReference type="ARBA" id="ARBA00009922"/>
    </source>
</evidence>
<dbReference type="Pfam" id="PF13361">
    <property type="entry name" value="UvrD_C"/>
    <property type="match status" value="1"/>
</dbReference>
<dbReference type="InterPro" id="IPR036047">
    <property type="entry name" value="F-box-like_dom_sf"/>
</dbReference>
<keyword evidence="9" id="KW-0378">Hydrolase</keyword>
<comment type="pathway">
    <text evidence="3">Protein modification; protein ubiquitination.</text>
</comment>
<keyword evidence="6" id="KW-0547">Nucleotide-binding</keyword>
<keyword evidence="8" id="KW-0833">Ubl conjugation pathway</keyword>
<dbReference type="GO" id="GO:0031297">
    <property type="term" value="P:replication fork processing"/>
    <property type="evidence" value="ECO:0007669"/>
    <property type="project" value="TreeGrafter"/>
</dbReference>
<comment type="catalytic activity">
    <reaction evidence="16">
        <text>Couples ATP hydrolysis with the unwinding of duplex DNA by translocating in the 3'-5' direction.</text>
        <dbReference type="EC" id="5.6.2.4"/>
    </reaction>
</comment>
<evidence type="ECO:0000256" key="3">
    <source>
        <dbReference type="ARBA" id="ARBA00004906"/>
    </source>
</evidence>
<evidence type="ECO:0000259" key="22">
    <source>
        <dbReference type="PROSITE" id="PS50181"/>
    </source>
</evidence>
<evidence type="ECO:0000256" key="18">
    <source>
        <dbReference type="ARBA" id="ARBA00048988"/>
    </source>
</evidence>
<evidence type="ECO:0000256" key="11">
    <source>
        <dbReference type="ARBA" id="ARBA00022840"/>
    </source>
</evidence>
<reference evidence="23" key="1">
    <citation type="submission" date="2022-03" db="EMBL/GenBank/DDBJ databases">
        <authorList>
            <person name="Alioto T."/>
            <person name="Alioto T."/>
            <person name="Gomez Garrido J."/>
        </authorList>
    </citation>
    <scope>NUCLEOTIDE SEQUENCE</scope>
</reference>
<evidence type="ECO:0000256" key="12">
    <source>
        <dbReference type="ARBA" id="ARBA00023125"/>
    </source>
</evidence>
<keyword evidence="11" id="KW-0067">ATP-binding</keyword>
<dbReference type="GO" id="GO:0016787">
    <property type="term" value="F:hydrolase activity"/>
    <property type="evidence" value="ECO:0007669"/>
    <property type="project" value="UniProtKB-KW"/>
</dbReference>
<keyword evidence="13" id="KW-0234">DNA repair</keyword>
<dbReference type="GO" id="GO:0005694">
    <property type="term" value="C:chromosome"/>
    <property type="evidence" value="ECO:0007669"/>
    <property type="project" value="UniProtKB-SubCell"/>
</dbReference>
<evidence type="ECO:0000256" key="1">
    <source>
        <dbReference type="ARBA" id="ARBA00004123"/>
    </source>
</evidence>
<keyword evidence="14" id="KW-0413">Isomerase</keyword>
<dbReference type="Pfam" id="PF12937">
    <property type="entry name" value="F-box-like"/>
    <property type="match status" value="1"/>
</dbReference>
<dbReference type="FunFam" id="1.20.1280.50:FF:000011">
    <property type="entry name" value="F-box DNA helicase 1"/>
    <property type="match status" value="1"/>
</dbReference>
<evidence type="ECO:0000256" key="20">
    <source>
        <dbReference type="ARBA" id="ARBA00075040"/>
    </source>
</evidence>
<comment type="catalytic activity">
    <reaction evidence="18">
        <text>ATP + H2O = ADP + phosphate + H(+)</text>
        <dbReference type="Rhea" id="RHEA:13065"/>
        <dbReference type="ChEBI" id="CHEBI:15377"/>
        <dbReference type="ChEBI" id="CHEBI:15378"/>
        <dbReference type="ChEBI" id="CHEBI:30616"/>
        <dbReference type="ChEBI" id="CHEBI:43474"/>
        <dbReference type="ChEBI" id="CHEBI:456216"/>
        <dbReference type="EC" id="5.6.2.4"/>
    </reaction>
</comment>
<evidence type="ECO:0000256" key="15">
    <source>
        <dbReference type="ARBA" id="ARBA00023242"/>
    </source>
</evidence>
<dbReference type="EC" id="5.6.2.4" evidence="17"/>
<organism evidence="23 24">
    <name type="scientific">Pelobates cultripes</name>
    <name type="common">Western spadefoot toad</name>
    <dbReference type="NCBI Taxonomy" id="61616"/>
    <lineage>
        <taxon>Eukaryota</taxon>
        <taxon>Metazoa</taxon>
        <taxon>Chordata</taxon>
        <taxon>Craniata</taxon>
        <taxon>Vertebrata</taxon>
        <taxon>Euteleostomi</taxon>
        <taxon>Amphibia</taxon>
        <taxon>Batrachia</taxon>
        <taxon>Anura</taxon>
        <taxon>Pelobatoidea</taxon>
        <taxon>Pelobatidae</taxon>
        <taxon>Pelobates</taxon>
    </lineage>
</organism>
<keyword evidence="15" id="KW-0539">Nucleus</keyword>
<dbReference type="GO" id="GO:0043138">
    <property type="term" value="F:3'-5' DNA helicase activity"/>
    <property type="evidence" value="ECO:0007669"/>
    <property type="project" value="UniProtKB-EC"/>
</dbReference>
<evidence type="ECO:0000256" key="16">
    <source>
        <dbReference type="ARBA" id="ARBA00034617"/>
    </source>
</evidence>